<dbReference type="PROSITE" id="PS51419">
    <property type="entry name" value="RAB"/>
    <property type="match status" value="1"/>
</dbReference>
<dbReference type="Pfam" id="PF00071">
    <property type="entry name" value="Ras"/>
    <property type="match status" value="1"/>
</dbReference>
<organism evidence="2 3">
    <name type="scientific">Arachis hypogaea</name>
    <name type="common">Peanut</name>
    <dbReference type="NCBI Taxonomy" id="3818"/>
    <lineage>
        <taxon>Eukaryota</taxon>
        <taxon>Viridiplantae</taxon>
        <taxon>Streptophyta</taxon>
        <taxon>Embryophyta</taxon>
        <taxon>Tracheophyta</taxon>
        <taxon>Spermatophyta</taxon>
        <taxon>Magnoliopsida</taxon>
        <taxon>eudicotyledons</taxon>
        <taxon>Gunneridae</taxon>
        <taxon>Pentapetalae</taxon>
        <taxon>rosids</taxon>
        <taxon>fabids</taxon>
        <taxon>Fabales</taxon>
        <taxon>Fabaceae</taxon>
        <taxon>Papilionoideae</taxon>
        <taxon>50 kb inversion clade</taxon>
        <taxon>dalbergioids sensu lato</taxon>
        <taxon>Dalbergieae</taxon>
        <taxon>Pterocarpus clade</taxon>
        <taxon>Arachis</taxon>
    </lineage>
</organism>
<gene>
    <name evidence="2" type="ORF">Ahy_A07g037354</name>
</gene>
<dbReference type="PANTHER" id="PTHR47978">
    <property type="match status" value="1"/>
</dbReference>
<dbReference type="Gene3D" id="3.40.50.300">
    <property type="entry name" value="P-loop containing nucleotide triphosphate hydrolases"/>
    <property type="match status" value="1"/>
</dbReference>
<sequence>MRQGMHLDPLQLQPYDLQCRIRRPQHVGGGQEEKETHRACHVPPPEISHGVLIMIVTWLSEQVFVVMPVPEVSKYEHLMARPGNKIIQAKLVLLGDMGAGKTSLALRFVKGQFFLNQEPTIGAAFFTQILSLSEATVKFDIWDTAGQERYHSLAPMYYRGAAAAIVVYDISNIDSFVRAKKWVQELQRHGSQKLVMALVANKSDLEPKREVETEVLLRSIFPSLIMPSKRLARAFPPKPTGMKLNSGVQERGRKFFCCST</sequence>
<keyword evidence="3" id="KW-1185">Reference proteome</keyword>
<dbReference type="InterPro" id="IPR005225">
    <property type="entry name" value="Small_GTP-bd"/>
</dbReference>
<dbReference type="InterPro" id="IPR001806">
    <property type="entry name" value="Small_GTPase"/>
</dbReference>
<proteinExistence type="predicted"/>
<protein>
    <recommendedName>
        <fullName evidence="4">Ras-related protein</fullName>
    </recommendedName>
</protein>
<dbReference type="SMART" id="SM00173">
    <property type="entry name" value="RAS"/>
    <property type="match status" value="1"/>
</dbReference>
<dbReference type="STRING" id="3818.A0A445CII7"/>
<dbReference type="InterPro" id="IPR027417">
    <property type="entry name" value="P-loop_NTPase"/>
</dbReference>
<accession>A0A445CII7</accession>
<dbReference type="GO" id="GO:0005525">
    <property type="term" value="F:GTP binding"/>
    <property type="evidence" value="ECO:0007669"/>
    <property type="project" value="InterPro"/>
</dbReference>
<dbReference type="CDD" id="cd01860">
    <property type="entry name" value="Rab5_related"/>
    <property type="match status" value="1"/>
</dbReference>
<dbReference type="FunFam" id="3.40.50.300:FF:000808">
    <property type="entry name" value="Small GTP-binding protein, putative"/>
    <property type="match status" value="1"/>
</dbReference>
<keyword evidence="1" id="KW-0547">Nucleotide-binding</keyword>
<dbReference type="SUPFAM" id="SSF52540">
    <property type="entry name" value="P-loop containing nucleoside triphosphate hydrolases"/>
    <property type="match status" value="1"/>
</dbReference>
<evidence type="ECO:0008006" key="4">
    <source>
        <dbReference type="Google" id="ProtNLM"/>
    </source>
</evidence>
<dbReference type="SMART" id="SM00174">
    <property type="entry name" value="RHO"/>
    <property type="match status" value="1"/>
</dbReference>
<evidence type="ECO:0000256" key="1">
    <source>
        <dbReference type="ARBA" id="ARBA00022741"/>
    </source>
</evidence>
<evidence type="ECO:0000313" key="2">
    <source>
        <dbReference type="EMBL" id="RYR50731.1"/>
    </source>
</evidence>
<dbReference type="Proteomes" id="UP000289738">
    <property type="component" value="Chromosome A07"/>
</dbReference>
<dbReference type="EMBL" id="SDMP01000007">
    <property type="protein sequence ID" value="RYR50731.1"/>
    <property type="molecule type" value="Genomic_DNA"/>
</dbReference>
<evidence type="ECO:0000313" key="3">
    <source>
        <dbReference type="Proteomes" id="UP000289738"/>
    </source>
</evidence>
<comment type="caution">
    <text evidence="2">The sequence shown here is derived from an EMBL/GenBank/DDBJ whole genome shotgun (WGS) entry which is preliminary data.</text>
</comment>
<dbReference type="PROSITE" id="PS51421">
    <property type="entry name" value="RAS"/>
    <property type="match status" value="1"/>
</dbReference>
<dbReference type="SMART" id="SM00175">
    <property type="entry name" value="RAB"/>
    <property type="match status" value="1"/>
</dbReference>
<dbReference type="PRINTS" id="PR00449">
    <property type="entry name" value="RASTRNSFRMNG"/>
</dbReference>
<reference evidence="2 3" key="1">
    <citation type="submission" date="2019-01" db="EMBL/GenBank/DDBJ databases">
        <title>Sequencing of cultivated peanut Arachis hypogaea provides insights into genome evolution and oil improvement.</title>
        <authorList>
            <person name="Chen X."/>
        </authorList>
    </citation>
    <scope>NUCLEOTIDE SEQUENCE [LARGE SCALE GENOMIC DNA]</scope>
    <source>
        <strain evidence="3">cv. Fuhuasheng</strain>
        <tissue evidence="2">Leaves</tissue>
    </source>
</reference>
<dbReference type="GO" id="GO:0003924">
    <property type="term" value="F:GTPase activity"/>
    <property type="evidence" value="ECO:0007669"/>
    <property type="project" value="InterPro"/>
</dbReference>
<dbReference type="AlphaFoldDB" id="A0A445CII7"/>
<dbReference type="NCBIfam" id="TIGR00231">
    <property type="entry name" value="small_GTP"/>
    <property type="match status" value="1"/>
</dbReference>
<name>A0A445CII7_ARAHY</name>